<reference evidence="1 2" key="1">
    <citation type="submission" date="2023-03" db="EMBL/GenBank/DDBJ databases">
        <title>Bacillus Genome Sequencing.</title>
        <authorList>
            <person name="Dunlap C."/>
        </authorList>
    </citation>
    <scope>NUCLEOTIDE SEQUENCE [LARGE SCALE GENOMIC DNA]</scope>
    <source>
        <strain evidence="1 2">BD-533</strain>
    </source>
</reference>
<gene>
    <name evidence="1" type="ORF">P4I72_16360</name>
</gene>
<dbReference type="Proteomes" id="UP001338137">
    <property type="component" value="Unassembled WGS sequence"/>
</dbReference>
<accession>A0ABU6G643</accession>
<dbReference type="RefSeq" id="WP_326072898.1">
    <property type="nucleotide sequence ID" value="NZ_JARLKY010000037.1"/>
</dbReference>
<proteinExistence type="predicted"/>
<name>A0ABU6G643_9BACL</name>
<evidence type="ECO:0000313" key="1">
    <source>
        <dbReference type="EMBL" id="MEC0228702.1"/>
    </source>
</evidence>
<dbReference type="EMBL" id="JARLKY010000037">
    <property type="protein sequence ID" value="MEC0228702.1"/>
    <property type="molecule type" value="Genomic_DNA"/>
</dbReference>
<sequence length="123" mass="13835">MQRFPENSKLSVRVIASGSSSVIPLGGEVLCSVENEYHGERRENHKPEIETMIQRLEGEALPVVDNPNLTITSEFIERAIADAKALIENTGATSAVDRVHSPPFLFWCCKQSNDYYHTVHYVF</sequence>
<keyword evidence="2" id="KW-1185">Reference proteome</keyword>
<protein>
    <submittedName>
        <fullName evidence="1">Uncharacterized protein</fullName>
    </submittedName>
</protein>
<organism evidence="1 2">
    <name type="scientific">Paenibacillus alba</name>
    <dbReference type="NCBI Taxonomy" id="1197127"/>
    <lineage>
        <taxon>Bacteria</taxon>
        <taxon>Bacillati</taxon>
        <taxon>Bacillota</taxon>
        <taxon>Bacilli</taxon>
        <taxon>Bacillales</taxon>
        <taxon>Paenibacillaceae</taxon>
        <taxon>Paenibacillus</taxon>
    </lineage>
</organism>
<comment type="caution">
    <text evidence="1">The sequence shown here is derived from an EMBL/GenBank/DDBJ whole genome shotgun (WGS) entry which is preliminary data.</text>
</comment>
<evidence type="ECO:0000313" key="2">
    <source>
        <dbReference type="Proteomes" id="UP001338137"/>
    </source>
</evidence>